<comment type="caution">
    <text evidence="2">The sequence shown here is derived from an EMBL/GenBank/DDBJ whole genome shotgun (WGS) entry which is preliminary data.</text>
</comment>
<keyword evidence="1" id="KW-0472">Membrane</keyword>
<evidence type="ECO:0000313" key="2">
    <source>
        <dbReference type="EMBL" id="KAK4464099.1"/>
    </source>
</evidence>
<dbReference type="AlphaFoldDB" id="A0AAV9HVJ3"/>
<proteinExistence type="predicted"/>
<evidence type="ECO:0000313" key="3">
    <source>
        <dbReference type="Proteomes" id="UP001321749"/>
    </source>
</evidence>
<dbReference type="Proteomes" id="UP001321749">
    <property type="component" value="Unassembled WGS sequence"/>
</dbReference>
<feature type="transmembrane region" description="Helical" evidence="1">
    <location>
        <begin position="46"/>
        <end position="66"/>
    </location>
</feature>
<keyword evidence="1" id="KW-0812">Transmembrane</keyword>
<keyword evidence="3" id="KW-1185">Reference proteome</keyword>
<reference evidence="2" key="1">
    <citation type="journal article" date="2023" name="Mol. Phylogenet. Evol.">
        <title>Genome-scale phylogeny and comparative genomics of the fungal order Sordariales.</title>
        <authorList>
            <person name="Hensen N."/>
            <person name="Bonometti L."/>
            <person name="Westerberg I."/>
            <person name="Brannstrom I.O."/>
            <person name="Guillou S."/>
            <person name="Cros-Aarteil S."/>
            <person name="Calhoun S."/>
            <person name="Haridas S."/>
            <person name="Kuo A."/>
            <person name="Mondo S."/>
            <person name="Pangilinan J."/>
            <person name="Riley R."/>
            <person name="LaButti K."/>
            <person name="Andreopoulos B."/>
            <person name="Lipzen A."/>
            <person name="Chen C."/>
            <person name="Yan M."/>
            <person name="Daum C."/>
            <person name="Ng V."/>
            <person name="Clum A."/>
            <person name="Steindorff A."/>
            <person name="Ohm R.A."/>
            <person name="Martin F."/>
            <person name="Silar P."/>
            <person name="Natvig D.O."/>
            <person name="Lalanne C."/>
            <person name="Gautier V."/>
            <person name="Ament-Velasquez S.L."/>
            <person name="Kruys A."/>
            <person name="Hutchinson M.I."/>
            <person name="Powell A.J."/>
            <person name="Barry K."/>
            <person name="Miller A.N."/>
            <person name="Grigoriev I.V."/>
            <person name="Debuchy R."/>
            <person name="Gladieux P."/>
            <person name="Hiltunen Thoren M."/>
            <person name="Johannesson H."/>
        </authorList>
    </citation>
    <scope>NUCLEOTIDE SEQUENCE</scope>
    <source>
        <strain evidence="2">PSN324</strain>
    </source>
</reference>
<keyword evidence="1" id="KW-1133">Transmembrane helix</keyword>
<name>A0AAV9HVJ3_9PEZI</name>
<reference evidence="2" key="2">
    <citation type="submission" date="2023-06" db="EMBL/GenBank/DDBJ databases">
        <authorList>
            <consortium name="Lawrence Berkeley National Laboratory"/>
            <person name="Mondo S.J."/>
            <person name="Hensen N."/>
            <person name="Bonometti L."/>
            <person name="Westerberg I."/>
            <person name="Brannstrom I.O."/>
            <person name="Guillou S."/>
            <person name="Cros-Aarteil S."/>
            <person name="Calhoun S."/>
            <person name="Haridas S."/>
            <person name="Kuo A."/>
            <person name="Pangilinan J."/>
            <person name="Riley R."/>
            <person name="Labutti K."/>
            <person name="Andreopoulos B."/>
            <person name="Lipzen A."/>
            <person name="Chen C."/>
            <person name="Yanf M."/>
            <person name="Daum C."/>
            <person name="Ng V."/>
            <person name="Clum A."/>
            <person name="Steindorff A."/>
            <person name="Ohm R."/>
            <person name="Martin F."/>
            <person name="Silar P."/>
            <person name="Natvig D."/>
            <person name="Lalanne C."/>
            <person name="Gautier V."/>
            <person name="Ament-Velasquez S.L."/>
            <person name="Kruys A."/>
            <person name="Hutchinson M.I."/>
            <person name="Powell A.J."/>
            <person name="Barry K."/>
            <person name="Miller A.N."/>
            <person name="Grigoriev I.V."/>
            <person name="Debuchy R."/>
            <person name="Gladieux P."/>
            <person name="Thoren M.H."/>
            <person name="Johannesson H."/>
        </authorList>
    </citation>
    <scope>NUCLEOTIDE SEQUENCE</scope>
    <source>
        <strain evidence="2">PSN324</strain>
    </source>
</reference>
<accession>A0AAV9HVJ3</accession>
<sequence length="122" mass="13898">MTDWEALTSYDAPMYVCACMYVLDLWKILLIPALGALRPQPVLPPAVVPVIYFLFLLPSVDTRGLATRPGPRQRRECVWHSNRQKRIIRGRGAAALPANTALHTRPQMQHRIGRSGPRRRFL</sequence>
<gene>
    <name evidence="2" type="ORF">QBC42DRAFT_264303</name>
</gene>
<feature type="transmembrane region" description="Helical" evidence="1">
    <location>
        <begin position="12"/>
        <end position="34"/>
    </location>
</feature>
<organism evidence="2 3">
    <name type="scientific">Cladorrhinum samala</name>
    <dbReference type="NCBI Taxonomy" id="585594"/>
    <lineage>
        <taxon>Eukaryota</taxon>
        <taxon>Fungi</taxon>
        <taxon>Dikarya</taxon>
        <taxon>Ascomycota</taxon>
        <taxon>Pezizomycotina</taxon>
        <taxon>Sordariomycetes</taxon>
        <taxon>Sordariomycetidae</taxon>
        <taxon>Sordariales</taxon>
        <taxon>Podosporaceae</taxon>
        <taxon>Cladorrhinum</taxon>
    </lineage>
</organism>
<protein>
    <submittedName>
        <fullName evidence="2">Uncharacterized protein</fullName>
    </submittedName>
</protein>
<evidence type="ECO:0000256" key="1">
    <source>
        <dbReference type="SAM" id="Phobius"/>
    </source>
</evidence>
<dbReference type="EMBL" id="MU864952">
    <property type="protein sequence ID" value="KAK4464099.1"/>
    <property type="molecule type" value="Genomic_DNA"/>
</dbReference>